<dbReference type="EMBL" id="JAAARO010000013">
    <property type="protein sequence ID" value="KAF5737870.1"/>
    <property type="molecule type" value="Genomic_DNA"/>
</dbReference>
<evidence type="ECO:0000313" key="3">
    <source>
        <dbReference type="Proteomes" id="UP000593562"/>
    </source>
</evidence>
<reference evidence="2 3" key="1">
    <citation type="journal article" date="2020" name="Nat. Commun.">
        <title>Genome of Tripterygium wilfordii and identification of cytochrome P450 involved in triptolide biosynthesis.</title>
        <authorList>
            <person name="Tu L."/>
            <person name="Su P."/>
            <person name="Zhang Z."/>
            <person name="Gao L."/>
            <person name="Wang J."/>
            <person name="Hu T."/>
            <person name="Zhou J."/>
            <person name="Zhang Y."/>
            <person name="Zhao Y."/>
            <person name="Liu Y."/>
            <person name="Song Y."/>
            <person name="Tong Y."/>
            <person name="Lu Y."/>
            <person name="Yang J."/>
            <person name="Xu C."/>
            <person name="Jia M."/>
            <person name="Peters R.J."/>
            <person name="Huang L."/>
            <person name="Gao W."/>
        </authorList>
    </citation>
    <scope>NUCLEOTIDE SEQUENCE [LARGE SCALE GENOMIC DNA]</scope>
    <source>
        <strain evidence="3">cv. XIE 37</strain>
        <tissue evidence="2">Leaf</tissue>
    </source>
</reference>
<name>A0A7J7CUW1_TRIWF</name>
<sequence>MATPSPASLSFIEKLTRIGHQLDDFEEGLRDDQRILNEELLPKLRNVDPDLVVDELDELGGIIQEMGESVEELYQEMKDLVLVSVRPKDLKKLKGLGYITDEDLPLDEEEEEEDLTAEPAED</sequence>
<accession>A0A7J7CUW1</accession>
<protein>
    <submittedName>
        <fullName evidence="2">Uncharacterized protein</fullName>
    </submittedName>
</protein>
<evidence type="ECO:0000313" key="2">
    <source>
        <dbReference type="EMBL" id="KAF5737870.1"/>
    </source>
</evidence>
<feature type="region of interest" description="Disordered" evidence="1">
    <location>
        <begin position="102"/>
        <end position="122"/>
    </location>
</feature>
<gene>
    <name evidence="2" type="ORF">HS088_TW13G00761</name>
</gene>
<evidence type="ECO:0000256" key="1">
    <source>
        <dbReference type="SAM" id="MobiDB-lite"/>
    </source>
</evidence>
<organism evidence="2 3">
    <name type="scientific">Tripterygium wilfordii</name>
    <name type="common">Thunder God vine</name>
    <dbReference type="NCBI Taxonomy" id="458696"/>
    <lineage>
        <taxon>Eukaryota</taxon>
        <taxon>Viridiplantae</taxon>
        <taxon>Streptophyta</taxon>
        <taxon>Embryophyta</taxon>
        <taxon>Tracheophyta</taxon>
        <taxon>Spermatophyta</taxon>
        <taxon>Magnoliopsida</taxon>
        <taxon>eudicotyledons</taxon>
        <taxon>Gunneridae</taxon>
        <taxon>Pentapetalae</taxon>
        <taxon>rosids</taxon>
        <taxon>fabids</taxon>
        <taxon>Celastrales</taxon>
        <taxon>Celastraceae</taxon>
        <taxon>Tripterygium</taxon>
    </lineage>
</organism>
<keyword evidence="3" id="KW-1185">Reference proteome</keyword>
<dbReference type="InParanoid" id="A0A7J7CUW1"/>
<dbReference type="AlphaFoldDB" id="A0A7J7CUW1"/>
<dbReference type="Proteomes" id="UP000593562">
    <property type="component" value="Unassembled WGS sequence"/>
</dbReference>
<proteinExistence type="predicted"/>
<comment type="caution">
    <text evidence="2">The sequence shown here is derived from an EMBL/GenBank/DDBJ whole genome shotgun (WGS) entry which is preliminary data.</text>
</comment>